<reference evidence="10 11" key="1">
    <citation type="submission" date="2025-04" db="UniProtKB">
        <authorList>
            <consortium name="RefSeq"/>
        </authorList>
    </citation>
    <scope>IDENTIFICATION</scope>
    <source>
        <tissue evidence="10 11">Leaf</tissue>
    </source>
</reference>
<evidence type="ECO:0000256" key="4">
    <source>
        <dbReference type="ARBA" id="ARBA00023163"/>
    </source>
</evidence>
<dbReference type="GO" id="GO:0005634">
    <property type="term" value="C:nucleus"/>
    <property type="evidence" value="ECO:0007669"/>
    <property type="project" value="UniProtKB-SubCell"/>
</dbReference>
<dbReference type="Gene3D" id="3.30.730.10">
    <property type="entry name" value="AP2/ERF domain"/>
    <property type="match status" value="1"/>
</dbReference>
<gene>
    <name evidence="10 11" type="primary">LOC116189865</name>
    <name evidence="12" type="synonym">LOC116190469</name>
</gene>
<dbReference type="GO" id="GO:0003677">
    <property type="term" value="F:DNA binding"/>
    <property type="evidence" value="ECO:0007669"/>
    <property type="project" value="UniProtKB-KW"/>
</dbReference>
<dbReference type="AlphaFoldDB" id="A0A6P8BYT0"/>
<dbReference type="InterPro" id="IPR016177">
    <property type="entry name" value="DNA-bd_dom_sf"/>
</dbReference>
<feature type="compositionally biased region" description="Polar residues" evidence="7">
    <location>
        <begin position="365"/>
        <end position="376"/>
    </location>
</feature>
<proteinExistence type="inferred from homology"/>
<protein>
    <submittedName>
        <fullName evidence="10 11">Ethylene-responsive transcription factor ABR1-like</fullName>
    </submittedName>
</protein>
<name>A0A6P8BYT0_PUNGR</name>
<dbReference type="Pfam" id="PF00847">
    <property type="entry name" value="AP2"/>
    <property type="match status" value="1"/>
</dbReference>
<evidence type="ECO:0000313" key="11">
    <source>
        <dbReference type="RefSeq" id="XP_031375464.1"/>
    </source>
</evidence>
<feature type="region of interest" description="Disordered" evidence="7">
    <location>
        <begin position="339"/>
        <end position="376"/>
    </location>
</feature>
<keyword evidence="5" id="KW-0539">Nucleus</keyword>
<comment type="similarity">
    <text evidence="6">Belongs to the AP2/ERF transcription factor family. ERF subfamily.</text>
</comment>
<dbReference type="SUPFAM" id="SSF54171">
    <property type="entry name" value="DNA-binding domain"/>
    <property type="match status" value="1"/>
</dbReference>
<dbReference type="SMART" id="SM00380">
    <property type="entry name" value="AP2"/>
    <property type="match status" value="1"/>
</dbReference>
<dbReference type="PRINTS" id="PR00367">
    <property type="entry name" value="ETHRSPELEMNT"/>
</dbReference>
<keyword evidence="4" id="KW-0804">Transcription</keyword>
<dbReference type="RefSeq" id="XP_031375464.1">
    <property type="nucleotide sequence ID" value="XM_031519604.1"/>
</dbReference>
<keyword evidence="3" id="KW-0238">DNA-binding</keyword>
<evidence type="ECO:0000313" key="9">
    <source>
        <dbReference type="Proteomes" id="UP000515151"/>
    </source>
</evidence>
<dbReference type="CDD" id="cd00018">
    <property type="entry name" value="AP2"/>
    <property type="match status" value="1"/>
</dbReference>
<evidence type="ECO:0000313" key="10">
    <source>
        <dbReference type="RefSeq" id="XP_031375463.1"/>
    </source>
</evidence>
<dbReference type="Proteomes" id="UP000515151">
    <property type="component" value="Unplaced"/>
</dbReference>
<comment type="subcellular location">
    <subcellularLocation>
        <location evidence="1">Nucleus</location>
    </subcellularLocation>
</comment>
<evidence type="ECO:0000256" key="7">
    <source>
        <dbReference type="SAM" id="MobiDB-lite"/>
    </source>
</evidence>
<dbReference type="InterPro" id="IPR001471">
    <property type="entry name" value="AP2/ERF_dom"/>
</dbReference>
<evidence type="ECO:0000256" key="6">
    <source>
        <dbReference type="ARBA" id="ARBA00024343"/>
    </source>
</evidence>
<evidence type="ECO:0000256" key="1">
    <source>
        <dbReference type="ARBA" id="ARBA00004123"/>
    </source>
</evidence>
<keyword evidence="9" id="KW-1185">Reference proteome</keyword>
<evidence type="ECO:0000313" key="12">
    <source>
        <dbReference type="RefSeq" id="XP_031376012.1"/>
    </source>
</evidence>
<dbReference type="GeneID" id="116189865"/>
<dbReference type="GO" id="GO:0003700">
    <property type="term" value="F:DNA-binding transcription factor activity"/>
    <property type="evidence" value="ECO:0007669"/>
    <property type="project" value="InterPro"/>
</dbReference>
<accession>A0A6P8BYT0</accession>
<dbReference type="InterPro" id="IPR044808">
    <property type="entry name" value="ERF_plant"/>
</dbReference>
<dbReference type="PROSITE" id="PS51032">
    <property type="entry name" value="AP2_ERF"/>
    <property type="match status" value="1"/>
</dbReference>
<dbReference type="RefSeq" id="XP_031375463.1">
    <property type="nucleotide sequence ID" value="XM_031519603.1"/>
</dbReference>
<dbReference type="GO" id="GO:0009873">
    <property type="term" value="P:ethylene-activated signaling pathway"/>
    <property type="evidence" value="ECO:0007669"/>
    <property type="project" value="InterPro"/>
</dbReference>
<dbReference type="PANTHER" id="PTHR31190:SF421">
    <property type="entry name" value="ETHYLENE-RESPONSIVE TRANSCRIPTION FACTOR ERF110"/>
    <property type="match status" value="1"/>
</dbReference>
<evidence type="ECO:0000256" key="3">
    <source>
        <dbReference type="ARBA" id="ARBA00023125"/>
    </source>
</evidence>
<sequence length="376" mass="39753">MMDWPVVQPQLAEVPPSSPPAMFSSFCRPGEMSAIVTALTQVVSGQRAGSQGTLPHPTPSSCLPLSLPSYSPAPWVGQKRPRGEGSSSGVSEFASLRGHGMYGDLIARSQSAEPSSFPTGMEHMPFVAPATATPPTASGHPASSHDEAGVVGAERRRRYRGVRQRPWGKWAAEIRDPHKAARVWLGTFDTAEAAARAYDEAALRFRGNRAKLNFPENVRMLPQGVQTYTSGPALAVSNAPVAAHQVVPPAPPEQPPGLGGLRPPTGPVPDIARDYWLQDPYSQLISGQNTVGLLEHMMLPQSQMGSLQSSINTSSFLSSSSAPSSASVSIPLIFSEQQLAYPRPPPRDSHQGGGRADVAAPPWSAGSSSQHPPSTG</sequence>
<evidence type="ECO:0000259" key="8">
    <source>
        <dbReference type="PROSITE" id="PS51032"/>
    </source>
</evidence>
<dbReference type="RefSeq" id="XP_031376012.1">
    <property type="nucleotide sequence ID" value="XM_031520152.1"/>
</dbReference>
<evidence type="ECO:0000256" key="5">
    <source>
        <dbReference type="ARBA" id="ARBA00023242"/>
    </source>
</evidence>
<dbReference type="FunFam" id="3.30.730.10:FF:000001">
    <property type="entry name" value="Ethylene-responsive transcription factor 2"/>
    <property type="match status" value="1"/>
</dbReference>
<feature type="region of interest" description="Disordered" evidence="7">
    <location>
        <begin position="129"/>
        <end position="151"/>
    </location>
</feature>
<dbReference type="PANTHER" id="PTHR31190">
    <property type="entry name" value="DNA-BINDING DOMAIN"/>
    <property type="match status" value="1"/>
</dbReference>
<feature type="domain" description="AP2/ERF" evidence="8">
    <location>
        <begin position="158"/>
        <end position="215"/>
    </location>
</feature>
<evidence type="ECO:0000256" key="2">
    <source>
        <dbReference type="ARBA" id="ARBA00023015"/>
    </source>
</evidence>
<dbReference type="OrthoDB" id="1930739at2759"/>
<dbReference type="InterPro" id="IPR036955">
    <property type="entry name" value="AP2/ERF_dom_sf"/>
</dbReference>
<keyword evidence="2" id="KW-0805">Transcription regulation</keyword>
<organism evidence="9 11">
    <name type="scientific">Punica granatum</name>
    <name type="common">Pomegranate</name>
    <dbReference type="NCBI Taxonomy" id="22663"/>
    <lineage>
        <taxon>Eukaryota</taxon>
        <taxon>Viridiplantae</taxon>
        <taxon>Streptophyta</taxon>
        <taxon>Embryophyta</taxon>
        <taxon>Tracheophyta</taxon>
        <taxon>Spermatophyta</taxon>
        <taxon>Magnoliopsida</taxon>
        <taxon>eudicotyledons</taxon>
        <taxon>Gunneridae</taxon>
        <taxon>Pentapetalae</taxon>
        <taxon>rosids</taxon>
        <taxon>malvids</taxon>
        <taxon>Myrtales</taxon>
        <taxon>Lythraceae</taxon>
        <taxon>Punica</taxon>
    </lineage>
</organism>